<dbReference type="Proteomes" id="UP000620156">
    <property type="component" value="Unassembled WGS sequence"/>
</dbReference>
<accession>A0A918BAY3</accession>
<reference evidence="3" key="2">
    <citation type="submission" date="2020-09" db="EMBL/GenBank/DDBJ databases">
        <authorList>
            <person name="Sun Q."/>
            <person name="Ohkuma M."/>
        </authorList>
    </citation>
    <scope>NUCLEOTIDE SEQUENCE</scope>
    <source>
        <strain evidence="3">JCM 3131</strain>
    </source>
</reference>
<feature type="region of interest" description="Disordered" evidence="1">
    <location>
        <begin position="314"/>
        <end position="394"/>
    </location>
</feature>
<comment type="caution">
    <text evidence="3">The sequence shown here is derived from an EMBL/GenBank/DDBJ whole genome shotgun (WGS) entry which is preliminary data.</text>
</comment>
<keyword evidence="2" id="KW-0812">Transmembrane</keyword>
<sequence>MVTYHHKRVGHCLPGTTTARVLPSRSSLSRRARFYRRGVTPSAASSGAGAPGPDIPAVTVTPGATATTSVTVRNDSDIVEAYSLEIVGDCAPWTTAQPARVSLYPGTSETVTLLLQPPRSPEVRAGDLPLGVRVLPAEHPESVRVLETTVHVEEFRELQTEVLPRRRRGWLRGRYRLAVRNQGNSPRQVAFTPGQAGEELGFAFNPASPGLEPGESVEVGLRVRTGKPVWFGAPVVWPFTVDTVEAGDGETAGQRQRETVRQDVTAVRPPLDAEFVQIPIFPKWLLAVLAALLALLLAWFALVRPAVRSAAEEAATEAVRPRPTPPGEDGGQAPGSGSGDGSGTGPGGQESGAPPGAGGDGTAPGGGSGPGAGTGTGTGGGGQSSQTIDVQTSAGDTATGVYEVPDNSVFRVTDVVIANFQGDEGVLTFSFGDRKITTIALETFRNQDYHWVTPIEIPENDTVTVEVTCNTPGTPATGRRAQECHEVLNVSGVLSRTTQ</sequence>
<feature type="compositionally biased region" description="Gly residues" evidence="1">
    <location>
        <begin position="328"/>
        <end position="383"/>
    </location>
</feature>
<keyword evidence="2" id="KW-0472">Membrane</keyword>
<keyword evidence="4" id="KW-1185">Reference proteome</keyword>
<dbReference type="AlphaFoldDB" id="A0A918BAY3"/>
<feature type="transmembrane region" description="Helical" evidence="2">
    <location>
        <begin position="284"/>
        <end position="303"/>
    </location>
</feature>
<reference evidence="3" key="1">
    <citation type="journal article" date="2014" name="Int. J. Syst. Evol. Microbiol.">
        <title>Complete genome sequence of Corynebacterium casei LMG S-19264T (=DSM 44701T), isolated from a smear-ripened cheese.</title>
        <authorList>
            <consortium name="US DOE Joint Genome Institute (JGI-PGF)"/>
            <person name="Walter F."/>
            <person name="Albersmeier A."/>
            <person name="Kalinowski J."/>
            <person name="Ruckert C."/>
        </authorList>
    </citation>
    <scope>NUCLEOTIDE SEQUENCE</scope>
    <source>
        <strain evidence="3">JCM 3131</strain>
    </source>
</reference>
<evidence type="ECO:0008006" key="5">
    <source>
        <dbReference type="Google" id="ProtNLM"/>
    </source>
</evidence>
<feature type="compositionally biased region" description="Polar residues" evidence="1">
    <location>
        <begin position="384"/>
        <end position="394"/>
    </location>
</feature>
<protein>
    <recommendedName>
        <fullName evidence="5">Hydrolytic protein</fullName>
    </recommendedName>
</protein>
<name>A0A918BAY3_9ACTN</name>
<proteinExistence type="predicted"/>
<organism evidence="3 4">
    <name type="scientific">Streptomyces ruber</name>
    <dbReference type="NCBI Taxonomy" id="83378"/>
    <lineage>
        <taxon>Bacteria</taxon>
        <taxon>Bacillati</taxon>
        <taxon>Actinomycetota</taxon>
        <taxon>Actinomycetes</taxon>
        <taxon>Kitasatosporales</taxon>
        <taxon>Streptomycetaceae</taxon>
        <taxon>Streptomyces</taxon>
    </lineage>
</organism>
<gene>
    <name evidence="3" type="ORF">GCM10010145_23110</name>
</gene>
<evidence type="ECO:0000313" key="3">
    <source>
        <dbReference type="EMBL" id="GGQ52939.1"/>
    </source>
</evidence>
<evidence type="ECO:0000256" key="1">
    <source>
        <dbReference type="SAM" id="MobiDB-lite"/>
    </source>
</evidence>
<dbReference type="EMBL" id="BMQK01000003">
    <property type="protein sequence ID" value="GGQ52939.1"/>
    <property type="molecule type" value="Genomic_DNA"/>
</dbReference>
<evidence type="ECO:0000256" key="2">
    <source>
        <dbReference type="SAM" id="Phobius"/>
    </source>
</evidence>
<keyword evidence="2" id="KW-1133">Transmembrane helix</keyword>
<evidence type="ECO:0000313" key="4">
    <source>
        <dbReference type="Proteomes" id="UP000620156"/>
    </source>
</evidence>